<evidence type="ECO:0000313" key="2">
    <source>
        <dbReference type="Proteomes" id="UP000182321"/>
    </source>
</evidence>
<reference evidence="2" key="1">
    <citation type="submission" date="2016-10" db="EMBL/GenBank/DDBJ databases">
        <authorList>
            <person name="Varghese N."/>
        </authorList>
    </citation>
    <scope>NUCLEOTIDE SEQUENCE [LARGE SCALE GENOMIC DNA]</scope>
    <source>
        <strain evidence="2">ACV-9</strain>
    </source>
</reference>
<proteinExistence type="predicted"/>
<accession>A0A1H7J6S5</accession>
<dbReference type="AlphaFoldDB" id="A0A1H7J6S5"/>
<organism evidence="1 2">
    <name type="scientific">Pseudobutyrivibrio ruminis</name>
    <dbReference type="NCBI Taxonomy" id="46206"/>
    <lineage>
        <taxon>Bacteria</taxon>
        <taxon>Bacillati</taxon>
        <taxon>Bacillota</taxon>
        <taxon>Clostridia</taxon>
        <taxon>Lachnospirales</taxon>
        <taxon>Lachnospiraceae</taxon>
        <taxon>Pseudobutyrivibrio</taxon>
    </lineage>
</organism>
<gene>
    <name evidence="1" type="ORF">SAMN02910377_01584</name>
</gene>
<name>A0A1H7J6S5_9FIRM</name>
<sequence length="62" mass="7071">MTLGNLFKAAGFYILSVEKRETFWPTGYEVIRKEVSTELFTEICRLEGVTSEKGNLIIIAEK</sequence>
<protein>
    <submittedName>
        <fullName evidence="1">Uncharacterized protein</fullName>
    </submittedName>
</protein>
<keyword evidence="2" id="KW-1185">Reference proteome</keyword>
<dbReference type="EMBL" id="FNZX01000009">
    <property type="protein sequence ID" value="SEK70441.1"/>
    <property type="molecule type" value="Genomic_DNA"/>
</dbReference>
<evidence type="ECO:0000313" key="1">
    <source>
        <dbReference type="EMBL" id="SEK70441.1"/>
    </source>
</evidence>
<dbReference type="Proteomes" id="UP000182321">
    <property type="component" value="Unassembled WGS sequence"/>
</dbReference>